<organism evidence="1 2">
    <name type="scientific">Dethiosulfatibacter aminovorans DSM 17477</name>
    <dbReference type="NCBI Taxonomy" id="1121476"/>
    <lineage>
        <taxon>Bacteria</taxon>
        <taxon>Bacillati</taxon>
        <taxon>Bacillota</taxon>
        <taxon>Tissierellia</taxon>
        <taxon>Dethiosulfatibacter</taxon>
    </lineage>
</organism>
<proteinExistence type="predicted"/>
<dbReference type="EMBL" id="FQZL01000017">
    <property type="protein sequence ID" value="SHJ35007.1"/>
    <property type="molecule type" value="Genomic_DNA"/>
</dbReference>
<accession>A0A1M6IKU8</accession>
<protein>
    <submittedName>
        <fullName evidence="1">Uncharacterized protein</fullName>
    </submittedName>
</protein>
<dbReference type="OrthoDB" id="9811902at2"/>
<dbReference type="Proteomes" id="UP000184052">
    <property type="component" value="Unassembled WGS sequence"/>
</dbReference>
<dbReference type="STRING" id="1121476.SAMN02745751_02367"/>
<sequence>MTKKNIWVFHHYATPPTMNGFTRPFNFAINMKAEGYKTTVFAASYLHFSDKNLIEDGNAYTVENQSGIDFVFVNTPSSAKSILARVKNMLAYYVRLFSVTKKYIGKPELFIET</sequence>
<evidence type="ECO:0000313" key="2">
    <source>
        <dbReference type="Proteomes" id="UP000184052"/>
    </source>
</evidence>
<gene>
    <name evidence="1" type="ORF">SAMN02745751_02367</name>
</gene>
<evidence type="ECO:0000313" key="1">
    <source>
        <dbReference type="EMBL" id="SHJ35007.1"/>
    </source>
</evidence>
<dbReference type="AlphaFoldDB" id="A0A1M6IKU8"/>
<dbReference type="RefSeq" id="WP_073049785.1">
    <property type="nucleotide sequence ID" value="NZ_FQZL01000017.1"/>
</dbReference>
<reference evidence="1 2" key="1">
    <citation type="submission" date="2016-11" db="EMBL/GenBank/DDBJ databases">
        <authorList>
            <person name="Jaros S."/>
            <person name="Januszkiewicz K."/>
            <person name="Wedrychowicz H."/>
        </authorList>
    </citation>
    <scope>NUCLEOTIDE SEQUENCE [LARGE SCALE GENOMIC DNA]</scope>
    <source>
        <strain evidence="1 2">DSM 17477</strain>
    </source>
</reference>
<name>A0A1M6IKU8_9FIRM</name>
<keyword evidence="2" id="KW-1185">Reference proteome</keyword>